<protein>
    <submittedName>
        <fullName evidence="1">Uncharacterized protein</fullName>
    </submittedName>
</protein>
<evidence type="ECO:0000313" key="1">
    <source>
        <dbReference type="EMBL" id="GAA5193612.1"/>
    </source>
</evidence>
<dbReference type="Gene3D" id="3.40.50.720">
    <property type="entry name" value="NAD(P)-binding Rossmann-like Domain"/>
    <property type="match status" value="1"/>
</dbReference>
<name>A0ABP9SCV7_9ACTN</name>
<keyword evidence="2" id="KW-1185">Reference proteome</keyword>
<dbReference type="EMBL" id="BAABJQ010000019">
    <property type="protein sequence ID" value="GAA5193612.1"/>
    <property type="molecule type" value="Genomic_DNA"/>
</dbReference>
<sequence>MNVPPPRKERSDDTSRAVVRKALTVKGVAGRRSSSYSKAIGLIESGRLPLEQLRTIAYPLDRAIEAVEHFAGNNPDDGGICISINPSA</sequence>
<evidence type="ECO:0000313" key="2">
    <source>
        <dbReference type="Proteomes" id="UP001501570"/>
    </source>
</evidence>
<dbReference type="Proteomes" id="UP001501570">
    <property type="component" value="Unassembled WGS sequence"/>
</dbReference>
<dbReference type="Gene3D" id="3.90.180.10">
    <property type="entry name" value="Medium-chain alcohol dehydrogenases, catalytic domain"/>
    <property type="match status" value="1"/>
</dbReference>
<proteinExistence type="predicted"/>
<comment type="caution">
    <text evidence="1">The sequence shown here is derived from an EMBL/GenBank/DDBJ whole genome shotgun (WGS) entry which is preliminary data.</text>
</comment>
<organism evidence="1 2">
    <name type="scientific">Rugosimonospora acidiphila</name>
    <dbReference type="NCBI Taxonomy" id="556531"/>
    <lineage>
        <taxon>Bacteria</taxon>
        <taxon>Bacillati</taxon>
        <taxon>Actinomycetota</taxon>
        <taxon>Actinomycetes</taxon>
        <taxon>Micromonosporales</taxon>
        <taxon>Micromonosporaceae</taxon>
        <taxon>Rugosimonospora</taxon>
    </lineage>
</organism>
<gene>
    <name evidence="1" type="ORF">GCM10023322_56050</name>
</gene>
<reference evidence="2" key="1">
    <citation type="journal article" date="2019" name="Int. J. Syst. Evol. Microbiol.">
        <title>The Global Catalogue of Microorganisms (GCM) 10K type strain sequencing project: providing services to taxonomists for standard genome sequencing and annotation.</title>
        <authorList>
            <consortium name="The Broad Institute Genomics Platform"/>
            <consortium name="The Broad Institute Genome Sequencing Center for Infectious Disease"/>
            <person name="Wu L."/>
            <person name="Ma J."/>
        </authorList>
    </citation>
    <scope>NUCLEOTIDE SEQUENCE [LARGE SCALE GENOMIC DNA]</scope>
    <source>
        <strain evidence="2">JCM 18304</strain>
    </source>
</reference>
<accession>A0ABP9SCV7</accession>